<protein>
    <submittedName>
        <fullName evidence="5">1-hydroxy-2-isopentenylcarotenoid 3,4-desaturase</fullName>
    </submittedName>
</protein>
<dbReference type="InterPro" id="IPR014105">
    <property type="entry name" value="Carotenoid/retinoid_OxRdtase"/>
</dbReference>
<keyword evidence="3" id="KW-0560">Oxidoreductase</keyword>
<organism evidence="5 6">
    <name type="scientific">Halalkaliarchaeum desulfuricum</name>
    <dbReference type="NCBI Taxonomy" id="2055893"/>
    <lineage>
        <taxon>Archaea</taxon>
        <taxon>Methanobacteriati</taxon>
        <taxon>Methanobacteriota</taxon>
        <taxon>Stenosarchaea group</taxon>
        <taxon>Halobacteria</taxon>
        <taxon>Halobacteriales</taxon>
        <taxon>Haloferacaceae</taxon>
        <taxon>Halalkaliarchaeum</taxon>
    </lineage>
</organism>
<dbReference type="OrthoDB" id="40741at2157"/>
<proteinExistence type="predicted"/>
<gene>
    <name evidence="5" type="primary">crtD</name>
    <name evidence="5" type="ORF">AArcSl_1205</name>
</gene>
<dbReference type="GeneID" id="37877553"/>
<name>A0A343TIB6_9EURY</name>
<dbReference type="PANTHER" id="PTHR43734">
    <property type="entry name" value="PHYTOENE DESATURASE"/>
    <property type="match status" value="1"/>
</dbReference>
<dbReference type="SUPFAM" id="SSF51905">
    <property type="entry name" value="FAD/NAD(P)-binding domain"/>
    <property type="match status" value="1"/>
</dbReference>
<dbReference type="InterPro" id="IPR002937">
    <property type="entry name" value="Amino_oxidase"/>
</dbReference>
<dbReference type="InterPro" id="IPR036188">
    <property type="entry name" value="FAD/NAD-bd_sf"/>
</dbReference>
<evidence type="ECO:0000256" key="2">
    <source>
        <dbReference type="ARBA" id="ARBA00022746"/>
    </source>
</evidence>
<dbReference type="PANTHER" id="PTHR43734:SF1">
    <property type="entry name" value="PHYTOENE DESATURASE"/>
    <property type="match status" value="1"/>
</dbReference>
<evidence type="ECO:0000313" key="6">
    <source>
        <dbReference type="Proteomes" id="UP000263012"/>
    </source>
</evidence>
<accession>A0A343TIB6</accession>
<dbReference type="NCBIfam" id="TIGR02734">
    <property type="entry name" value="crtI_fam"/>
    <property type="match status" value="1"/>
</dbReference>
<keyword evidence="6" id="KW-1185">Reference proteome</keyword>
<dbReference type="Pfam" id="PF01593">
    <property type="entry name" value="Amino_oxidase"/>
    <property type="match status" value="1"/>
</dbReference>
<keyword evidence="2" id="KW-0125">Carotenoid biosynthesis</keyword>
<dbReference type="AlphaFoldDB" id="A0A343TIB6"/>
<comment type="pathway">
    <text evidence="1">Carotenoid biosynthesis.</text>
</comment>
<dbReference type="GO" id="GO:0016117">
    <property type="term" value="P:carotenoid biosynthetic process"/>
    <property type="evidence" value="ECO:0007669"/>
    <property type="project" value="UniProtKB-KW"/>
</dbReference>
<evidence type="ECO:0000313" key="5">
    <source>
        <dbReference type="EMBL" id="AUX08838.1"/>
    </source>
</evidence>
<dbReference type="RefSeq" id="WP_119816438.1">
    <property type="nucleotide sequence ID" value="NZ_CP025066.1"/>
</dbReference>
<dbReference type="KEGG" id="hdf:AArcSl_1205"/>
<sequence>MDSPTDLGSLAGKSVVVIGGGFGGLSTACYLADAGADVTLLEKNEQLGGRASRLEVDGFQFDMGPSWYLMSDVFERFFGHFGRDPAEYYSLSRLDPHYRIFFKDGDRVDLVPDLEENKRLFESYEPGAGEALSRYLETSKRNYELGMREFVYKDRPRLRDYADLEVLRHSRHLSLLGTMQGHVEEYFSHPKLQQIMQYTLVFLGGSPHNTPALYNLMSHVDFNMGVYYPDGGIGTVVDGIVELGEELGVEFYTDQPVRKIAGRRGGFAVRTEGGGEFLADLVVSDADYAHTEQELLSPEKRQYPAEYWESRTYAPSAYLVYLGVEGEVEPLAHHTLVLPTDWDDHFEEIFEKPAWPENPAYYLCVPSKTDAAVAPEGHSNLFALVPIAPGLEDTPERRAAFREQLFDDIEANTGVDLRDRIVVEETFCVDDFADRYNAYAGSALGLAHTLSQTALLRPNRESSAVDGLYFTGSYTTPGIGVPMCLISGQLTAERMAETSETN</sequence>
<evidence type="ECO:0000256" key="1">
    <source>
        <dbReference type="ARBA" id="ARBA00004829"/>
    </source>
</evidence>
<dbReference type="Gene3D" id="3.50.50.60">
    <property type="entry name" value="FAD/NAD(P)-binding domain"/>
    <property type="match status" value="2"/>
</dbReference>
<evidence type="ECO:0000256" key="3">
    <source>
        <dbReference type="ARBA" id="ARBA00023002"/>
    </source>
</evidence>
<evidence type="ECO:0000259" key="4">
    <source>
        <dbReference type="Pfam" id="PF01593"/>
    </source>
</evidence>
<feature type="domain" description="Amine oxidase" evidence="4">
    <location>
        <begin position="23"/>
        <end position="495"/>
    </location>
</feature>
<dbReference type="GO" id="GO:0016491">
    <property type="term" value="F:oxidoreductase activity"/>
    <property type="evidence" value="ECO:0007669"/>
    <property type="project" value="UniProtKB-KW"/>
</dbReference>
<reference evidence="6" key="1">
    <citation type="submission" date="2017-11" db="EMBL/GenBank/DDBJ databases">
        <title>Phenotypic and genomic properties of facultatively anaerobic sulfur-reducing natronoarchaea from hypersaline soda lakes.</title>
        <authorList>
            <person name="Sorokin D.Y."/>
            <person name="Kublanov I.V."/>
            <person name="Roman P."/>
            <person name="Sinninghe Damste J.S."/>
            <person name="Golyshin P.N."/>
            <person name="Rojo D."/>
            <person name="Ciordia S."/>
            <person name="Mena M.D.C."/>
            <person name="Ferrer M."/>
            <person name="Messina E."/>
            <person name="Smedile F."/>
            <person name="La Spada G."/>
            <person name="La Cono V."/>
            <person name="Yakimov M.M."/>
        </authorList>
    </citation>
    <scope>NUCLEOTIDE SEQUENCE [LARGE SCALE GENOMIC DNA]</scope>
    <source>
        <strain evidence="6">AArc-Sl</strain>
    </source>
</reference>
<dbReference type="Proteomes" id="UP000263012">
    <property type="component" value="Chromosome"/>
</dbReference>
<dbReference type="EMBL" id="CP025066">
    <property type="protein sequence ID" value="AUX08838.1"/>
    <property type="molecule type" value="Genomic_DNA"/>
</dbReference>